<feature type="region of interest" description="Disordered" evidence="2">
    <location>
        <begin position="476"/>
        <end position="535"/>
    </location>
</feature>
<evidence type="ECO:0000313" key="4">
    <source>
        <dbReference type="Proteomes" id="UP001108240"/>
    </source>
</evidence>
<feature type="compositionally biased region" description="Basic and acidic residues" evidence="2">
    <location>
        <begin position="208"/>
        <end position="217"/>
    </location>
</feature>
<organism evidence="3 4">
    <name type="scientific">Cyprinus carpio carpio</name>
    <dbReference type="NCBI Taxonomy" id="630221"/>
    <lineage>
        <taxon>Eukaryota</taxon>
        <taxon>Metazoa</taxon>
        <taxon>Chordata</taxon>
        <taxon>Craniata</taxon>
        <taxon>Vertebrata</taxon>
        <taxon>Euteleostomi</taxon>
        <taxon>Actinopterygii</taxon>
        <taxon>Neopterygii</taxon>
        <taxon>Teleostei</taxon>
        <taxon>Ostariophysi</taxon>
        <taxon>Cypriniformes</taxon>
        <taxon>Cyprinidae</taxon>
        <taxon>Cyprininae</taxon>
        <taxon>Cyprinus</taxon>
    </lineage>
</organism>
<name>A0A9J7ZML9_CYPCA</name>
<reference evidence="3" key="1">
    <citation type="submission" date="2025-08" db="UniProtKB">
        <authorList>
            <consortium name="Ensembl"/>
        </authorList>
    </citation>
    <scope>IDENTIFICATION</scope>
</reference>
<proteinExistence type="predicted"/>
<dbReference type="OMA" id="REWDSHA"/>
<evidence type="ECO:0000256" key="1">
    <source>
        <dbReference type="SAM" id="Coils"/>
    </source>
</evidence>
<accession>A0A9J7ZML9</accession>
<evidence type="ECO:0000256" key="2">
    <source>
        <dbReference type="SAM" id="MobiDB-lite"/>
    </source>
</evidence>
<sequence length="643" mass="74094">MSRTTDPVGHWEDLETWLSVATDSLLPKAAETLKHQTQDQLDENITSLTRQDPSQSYSHKELAKITSSLSHTLIATLKLSDRHAAHLQQELTRAQRRVEQLEQEAQERREGPDEVEQGAEEEITRLRETLVATTQEMVKTDYADLSNKLQYAEQLLEKAKADFRDKNGRIKALETHLDESRNEISRLTRQLDYIKEESDSFREELRHAYELRSEPPRTRRTPVSPLPSRPGSPVPGLTHDQKGEGAVLKHPPAPLEELYILTKLKETAPASHRSSRGLDLKKLDKLTRNTGKFTPNVPGSQEIKGYLQDVDFHLEMRPSATDKDRLYLIRATSSSEVRSFLDRQPAHTKTDYNLFREALIKEFADPESEQGLVDALETKQGCQESSQLFYSRLREAYFGTHNEQNMEEDVNFKTLFLRNLHPGVSHHLGVLACPHTMSAQQLRDLASKAYSKQKMASEKSIKTMAVLDFNSQGLALEGTQRQDHTKPTPKEWNASSSNREWDSHAGTQPKRRNNRWDGPHGRQCSPGHHWENSWDQSRPHERHWKISWNQPSSFGNSRGKSSWEFNGISKVKRQTHPGGTSPRNQRKNSQRFQPDRAQTESKQEQKTSRCFDSQELMKMMIKEFFQQNEEDRKWEKKEKPDSA</sequence>
<keyword evidence="4" id="KW-1185">Reference proteome</keyword>
<dbReference type="Ensembl" id="ENSCCRT00000193392.1">
    <property type="protein sequence ID" value="ENSCCRP00000132608.1"/>
    <property type="gene ID" value="ENSCCRG00000076338.1"/>
</dbReference>
<protein>
    <submittedName>
        <fullName evidence="3">Uncharacterized protein</fullName>
    </submittedName>
</protein>
<feature type="compositionally biased region" description="Pro residues" evidence="2">
    <location>
        <begin position="224"/>
        <end position="233"/>
    </location>
</feature>
<feature type="compositionally biased region" description="Basic and acidic residues" evidence="2">
    <location>
        <begin position="593"/>
        <end position="609"/>
    </location>
</feature>
<reference evidence="3" key="2">
    <citation type="submission" date="2025-09" db="UniProtKB">
        <authorList>
            <consortium name="Ensembl"/>
        </authorList>
    </citation>
    <scope>IDENTIFICATION</scope>
</reference>
<dbReference type="Proteomes" id="UP001108240">
    <property type="component" value="Unplaced"/>
</dbReference>
<feature type="region of interest" description="Disordered" evidence="2">
    <location>
        <begin position="208"/>
        <end position="249"/>
    </location>
</feature>
<evidence type="ECO:0000313" key="3">
    <source>
        <dbReference type="Ensembl" id="ENSCCRP00000132608.1"/>
    </source>
</evidence>
<dbReference type="AlphaFoldDB" id="A0A9J7ZML9"/>
<dbReference type="GeneTree" id="ENSGT01140000283435"/>
<keyword evidence="1" id="KW-0175">Coiled coil</keyword>
<feature type="coiled-coil region" evidence="1">
    <location>
        <begin position="77"/>
        <end position="204"/>
    </location>
</feature>
<feature type="compositionally biased region" description="Basic and acidic residues" evidence="2">
    <location>
        <begin position="480"/>
        <end position="489"/>
    </location>
</feature>
<feature type="region of interest" description="Disordered" evidence="2">
    <location>
        <begin position="570"/>
        <end position="611"/>
    </location>
</feature>